<keyword evidence="1" id="KW-0238">DNA-binding</keyword>
<evidence type="ECO:0000256" key="1">
    <source>
        <dbReference type="ARBA" id="ARBA00023125"/>
    </source>
</evidence>
<evidence type="ECO:0000313" key="3">
    <source>
        <dbReference type="EMBL" id="CCA18055.1"/>
    </source>
</evidence>
<name>F0WA85_9STRA</name>
<dbReference type="PANTHER" id="PTHR19303">
    <property type="entry name" value="TRANSPOSON"/>
    <property type="match status" value="1"/>
</dbReference>
<reference evidence="3" key="1">
    <citation type="journal article" date="2011" name="PLoS Biol.">
        <title>Gene gain and loss during evolution of obligate parasitism in the white rust pathogen of Arabidopsis thaliana.</title>
        <authorList>
            <person name="Kemen E."/>
            <person name="Gardiner A."/>
            <person name="Schultz-Larsen T."/>
            <person name="Kemen A.C."/>
            <person name="Balmuth A.L."/>
            <person name="Robert-Seilaniantz A."/>
            <person name="Bailey K."/>
            <person name="Holub E."/>
            <person name="Studholme D.J."/>
            <person name="Maclean D."/>
            <person name="Jones J.D."/>
        </authorList>
    </citation>
    <scope>NUCLEOTIDE SEQUENCE</scope>
</reference>
<dbReference type="AlphaFoldDB" id="F0WA85"/>
<dbReference type="GO" id="GO:0003677">
    <property type="term" value="F:DNA binding"/>
    <property type="evidence" value="ECO:0007669"/>
    <property type="project" value="UniProtKB-KW"/>
</dbReference>
<organism evidence="3">
    <name type="scientific">Albugo laibachii Nc14</name>
    <dbReference type="NCBI Taxonomy" id="890382"/>
    <lineage>
        <taxon>Eukaryota</taxon>
        <taxon>Sar</taxon>
        <taxon>Stramenopiles</taxon>
        <taxon>Oomycota</taxon>
        <taxon>Peronosporomycetes</taxon>
        <taxon>Albuginales</taxon>
        <taxon>Albuginaceae</taxon>
        <taxon>Albugo</taxon>
    </lineage>
</organism>
<reference evidence="3" key="2">
    <citation type="submission" date="2011-02" db="EMBL/GenBank/DDBJ databases">
        <authorList>
            <person name="MacLean D."/>
        </authorList>
    </citation>
    <scope>NUCLEOTIDE SEQUENCE</scope>
</reference>
<dbReference type="InterPro" id="IPR050863">
    <property type="entry name" value="CenT-Element_Derived"/>
</dbReference>
<evidence type="ECO:0000259" key="2">
    <source>
        <dbReference type="PROSITE" id="PS51253"/>
    </source>
</evidence>
<dbReference type="EMBL" id="FR824089">
    <property type="protein sequence ID" value="CCA18055.1"/>
    <property type="molecule type" value="Genomic_DNA"/>
</dbReference>
<dbReference type="PROSITE" id="PS51253">
    <property type="entry name" value="HTH_CENPB"/>
    <property type="match status" value="1"/>
</dbReference>
<dbReference type="GO" id="GO:0005634">
    <property type="term" value="C:nucleus"/>
    <property type="evidence" value="ECO:0007669"/>
    <property type="project" value="TreeGrafter"/>
</dbReference>
<gene>
    <name evidence="3" type="primary">AlNc14C44G3615</name>
    <name evidence="3" type="ORF">ALNC14_041980</name>
</gene>
<dbReference type="InterPro" id="IPR006600">
    <property type="entry name" value="HTH_CenpB_DNA-bd_dom"/>
</dbReference>
<proteinExistence type="predicted"/>
<dbReference type="HOGENOM" id="CLU_018294_2_1_1"/>
<accession>F0WA85</accession>
<feature type="domain" description="HTH CENPB-type" evidence="2">
    <location>
        <begin position="1"/>
        <end position="28"/>
    </location>
</feature>
<sequence>MRSRLLELTFSKGWLYSFQRRHNFKSRRTQGEAGTACAASVERGRIALRARIFDYDAKDAYNLDETALYYCKPPTETIFTDPISRRKSDKKRFPVALAANADGRKNLLLLFVGSAVKPRCFGRQSGDHHAVQYKNTNKGCSWAALLRIAPRTFSKSKVKIEMILPNTTSVLQPMDAGVIACLKAYFHRSQGFHAVDVEDSVIDDEEKSTKDLYEVDVRPAGYALVP</sequence>
<protein>
    <submittedName>
        <fullName evidence="3">Putative CENPB/ARS binding proteinlike protein</fullName>
    </submittedName>
</protein>
<dbReference type="PANTHER" id="PTHR19303:SF73">
    <property type="entry name" value="PROTEIN PDC2"/>
    <property type="match status" value="1"/>
</dbReference>